<dbReference type="InterPro" id="IPR041588">
    <property type="entry name" value="Integrase_H2C2"/>
</dbReference>
<dbReference type="PANTHER" id="PTHR47331:SF1">
    <property type="entry name" value="GAG-LIKE PROTEIN"/>
    <property type="match status" value="1"/>
</dbReference>
<dbReference type="SUPFAM" id="SSF56672">
    <property type="entry name" value="DNA/RNA polymerases"/>
    <property type="match status" value="1"/>
</dbReference>
<comment type="caution">
    <text evidence="3">The sequence shown here is derived from an EMBL/GenBank/DDBJ whole genome shotgun (WGS) entry which is preliminary data.</text>
</comment>
<evidence type="ECO:0000256" key="1">
    <source>
        <dbReference type="SAM" id="MobiDB-lite"/>
    </source>
</evidence>
<accession>A0A922ICX6</accession>
<gene>
    <name evidence="3" type="ORF">DERF_002715</name>
</gene>
<keyword evidence="4" id="KW-1185">Reference proteome</keyword>
<proteinExistence type="predicted"/>
<dbReference type="Pfam" id="PF05380">
    <property type="entry name" value="Peptidase_A17"/>
    <property type="match status" value="1"/>
</dbReference>
<feature type="domain" description="Integrase catalytic" evidence="2">
    <location>
        <begin position="1384"/>
        <end position="1559"/>
    </location>
</feature>
<reference evidence="3" key="1">
    <citation type="submission" date="2013-05" db="EMBL/GenBank/DDBJ databases">
        <authorList>
            <person name="Yim A.K.Y."/>
            <person name="Chan T.F."/>
            <person name="Ji K.M."/>
            <person name="Liu X.Y."/>
            <person name="Zhou J.W."/>
            <person name="Li R.Q."/>
            <person name="Yang K.Y."/>
            <person name="Li J."/>
            <person name="Li M."/>
            <person name="Law P.T.W."/>
            <person name="Wu Y.L."/>
            <person name="Cai Z.L."/>
            <person name="Qin H."/>
            <person name="Bao Y."/>
            <person name="Leung R.K.K."/>
            <person name="Ng P.K.S."/>
            <person name="Zou J."/>
            <person name="Zhong X.J."/>
            <person name="Ran P.X."/>
            <person name="Zhong N.S."/>
            <person name="Liu Z.G."/>
            <person name="Tsui S.K.W."/>
        </authorList>
    </citation>
    <scope>NUCLEOTIDE SEQUENCE</scope>
    <source>
        <strain evidence="3">Derf</strain>
        <tissue evidence="3">Whole organism</tissue>
    </source>
</reference>
<dbReference type="EMBL" id="ASGP02000001">
    <property type="protein sequence ID" value="KAH9528800.1"/>
    <property type="molecule type" value="Genomic_DNA"/>
</dbReference>
<dbReference type="Gene3D" id="3.30.70.270">
    <property type="match status" value="1"/>
</dbReference>
<dbReference type="InterPro" id="IPR043128">
    <property type="entry name" value="Rev_trsase/Diguanyl_cyclase"/>
</dbReference>
<dbReference type="PROSITE" id="PS50994">
    <property type="entry name" value="INTEGRASE"/>
    <property type="match status" value="1"/>
</dbReference>
<dbReference type="Gene3D" id="3.30.420.10">
    <property type="entry name" value="Ribonuclease H-like superfamily/Ribonuclease H"/>
    <property type="match status" value="1"/>
</dbReference>
<evidence type="ECO:0000259" key="2">
    <source>
        <dbReference type="PROSITE" id="PS50994"/>
    </source>
</evidence>
<dbReference type="GO" id="GO:0071897">
    <property type="term" value="P:DNA biosynthetic process"/>
    <property type="evidence" value="ECO:0007669"/>
    <property type="project" value="UniProtKB-ARBA"/>
</dbReference>
<sequence length="1674" mass="194149">MDVRELNNQKLAHINNVLYLCETFKMIHGDQEEIEKETIDKDTILKQYESLNKVFDNLMNIQSKCILNSFIEDGQIKEKMTQAIKLYSQWNKKFIVAKNKAIREKESSNKKCFETKILTTSELNMKSGDPMDFPLWSKYIEKEIVQNDNFTELEKIIKIKSMLPNDFVLIFDYERPSVKDVLEQINKRYDSELLVANSIRKKINNLNILDERSKAEDWNQALSIAEAINILNKQGKEFAAKELSKNMLFKIKKNDNLFADLHEKDFTKKLLEKIKKSFESASNKEMFEPQTQSKTKNSALVTIEKSCFLCNGKHPSFLCNLPRKEKFEKAKEKKLCFKCLGKFNHFHTNCKKGRRCNCEKKMNITICPCQEDNKEKVVVNKEKENKEKSQILERQSSISQESTTGKEHAAVSAGKETKSFLSIVELFAVNNKRKQKVFALLDGCATISSISSNLAKKLRIESIIENETEVQGYGSISTGLQRATQMYFESLNGVKFGPDKILIGPEKILDDVDAVPNYILEKAKTLGLFPISPSSESSPIRIDALFGLDWLFQHILSPVSERKFVDLGDGFEAVVVCSKCHGNHESRTYTSQLSDIWILDSGCTSHTTIDKNLLMDQEDKQIEFELANAYETKIGTVIHGVSQLNKPKKIETSFCIQARCPVEDIKNILYDPTAPDIENNEDDKKWFEDYRKKIRLNEKERRIYAPLPWLNENRPENNYKQIVKLLPSLIYRLKKNDMLEKYTEQLDLFVNNSFAEVLDGNKTDGFFLNHFPVIRRGTTYDVRPVFNASFKRGKNKSLNDFLYKGNLMGLNLIKMLLFWRFYQHVLLGDIQKAFLQVKVENEDRKYLRYLWEKDGKLLTIQFSSVIFGATSSPFILESAINKLLEKKDPELTKTIYMDDILFVADNLGQLYNRYINAEEALSLGSMKIHKFTARKTVIEFFGLRKIEIEEKDSTKILGLVWNLEQDEIIFGPPKKPEGLLTPFQLSFRQFIRDLHLSKINWDEPLNQSFILRAEKLAKQMDDLKRVHVPRVIFQNNGQRQNLCLHVFVDASRIAYGACAYIYNEEIGQLLMSKVRLVSETKRTIPQLELTAALEGVKLFVKIKKELPQIRLGNLFSDSMVTLARISGSPNNLPLFESNRVREIQSLIEPQFWKFISTKENPADCLSRGLPLNKLINHSLWWTGPKLSSFEKHSQVALVKKSSTKINQDTFVENICDINFRKALLIIERLLAWMSFRTKDSKKLNLQPLHHLIKLVQRQSFKMEFHCLSKQQTLPKTSVLYKWPVFVDDNGLIRLKRRIENCQLSFNEKFPIILIDKAIVRDMLKEIHINTFHGGIFRTVEEVRKNFYVPKLYFLVKNLIAHCKKCQRLRGKAYSFESPPLPRGRTLIPKRAFCNIGIDLFINKEMEKMKIFSMIFVCANSRAIHLDIVQNRGIESVFQCLTRFISLYGLPEKIWSDNEKSFSTSKKILSKLFFAKKKVQHNYNVNWDFNPPAAPWYGGFYERLIRSVKDSLSVVVIKGHSQESFRTLLAEIQGVINDRPLFRSSDGTFVTPYHLIFGNERSTFFSSVNIVNFEHDKLTLLYEKLVGNIKKFWEIWSSSYLTELKNFRSEKGITPRVGDLAFFKTEQRRQDWPVVEILELNETGRVAKILDISNEKTYHRSIRCLVPLEGENVVN</sequence>
<dbReference type="Pfam" id="PF17921">
    <property type="entry name" value="Integrase_H2C2"/>
    <property type="match status" value="1"/>
</dbReference>
<name>A0A922ICX6_DERFA</name>
<dbReference type="InterPro" id="IPR043502">
    <property type="entry name" value="DNA/RNA_pol_sf"/>
</dbReference>
<dbReference type="GO" id="GO:0015074">
    <property type="term" value="P:DNA integration"/>
    <property type="evidence" value="ECO:0007669"/>
    <property type="project" value="InterPro"/>
</dbReference>
<dbReference type="Gene3D" id="1.10.340.70">
    <property type="match status" value="1"/>
</dbReference>
<protein>
    <recommendedName>
        <fullName evidence="2">Integrase catalytic domain-containing protein</fullName>
    </recommendedName>
</protein>
<dbReference type="InterPro" id="IPR008042">
    <property type="entry name" value="Retrotrans_Pao"/>
</dbReference>
<dbReference type="Proteomes" id="UP000790347">
    <property type="component" value="Unassembled WGS sequence"/>
</dbReference>
<dbReference type="PANTHER" id="PTHR47331">
    <property type="entry name" value="PHD-TYPE DOMAIN-CONTAINING PROTEIN"/>
    <property type="match status" value="1"/>
</dbReference>
<dbReference type="InterPro" id="IPR000477">
    <property type="entry name" value="RT_dom"/>
</dbReference>
<dbReference type="GO" id="GO:0042575">
    <property type="term" value="C:DNA polymerase complex"/>
    <property type="evidence" value="ECO:0007669"/>
    <property type="project" value="UniProtKB-ARBA"/>
</dbReference>
<organism evidence="3 4">
    <name type="scientific">Dermatophagoides farinae</name>
    <name type="common">American house dust mite</name>
    <dbReference type="NCBI Taxonomy" id="6954"/>
    <lineage>
        <taxon>Eukaryota</taxon>
        <taxon>Metazoa</taxon>
        <taxon>Ecdysozoa</taxon>
        <taxon>Arthropoda</taxon>
        <taxon>Chelicerata</taxon>
        <taxon>Arachnida</taxon>
        <taxon>Acari</taxon>
        <taxon>Acariformes</taxon>
        <taxon>Sarcoptiformes</taxon>
        <taxon>Astigmata</taxon>
        <taxon>Psoroptidia</taxon>
        <taxon>Analgoidea</taxon>
        <taxon>Pyroglyphidae</taxon>
        <taxon>Dermatophagoidinae</taxon>
        <taxon>Dermatophagoides</taxon>
    </lineage>
</organism>
<dbReference type="GO" id="GO:0003676">
    <property type="term" value="F:nucleic acid binding"/>
    <property type="evidence" value="ECO:0007669"/>
    <property type="project" value="InterPro"/>
</dbReference>
<evidence type="ECO:0000313" key="3">
    <source>
        <dbReference type="EMBL" id="KAH9528800.1"/>
    </source>
</evidence>
<dbReference type="SUPFAM" id="SSF53098">
    <property type="entry name" value="Ribonuclease H-like"/>
    <property type="match status" value="1"/>
</dbReference>
<reference evidence="3" key="2">
    <citation type="journal article" date="2022" name="Res Sq">
        <title>Comparative Genomics Reveals Insights into the Divergent Evolution of Astigmatic Mites and Household Pest Adaptations.</title>
        <authorList>
            <person name="Xiong Q."/>
            <person name="Wan A.T.-Y."/>
            <person name="Liu X.-Y."/>
            <person name="Fung C.S.-H."/>
            <person name="Xiao X."/>
            <person name="Malainual N."/>
            <person name="Hou J."/>
            <person name="Wang L."/>
            <person name="Wang M."/>
            <person name="Yang K."/>
            <person name="Cui Y."/>
            <person name="Leung E."/>
            <person name="Nong W."/>
            <person name="Shin S.-K."/>
            <person name="Au S."/>
            <person name="Jeong K.Y."/>
            <person name="Chew F.T."/>
            <person name="Hui J."/>
            <person name="Leung T.F."/>
            <person name="Tungtrongchitr A."/>
            <person name="Zhong N."/>
            <person name="Liu Z."/>
            <person name="Tsui S."/>
        </authorList>
    </citation>
    <scope>NUCLEOTIDE SEQUENCE</scope>
    <source>
        <strain evidence="3">Derf</strain>
        <tissue evidence="3">Whole organism</tissue>
    </source>
</reference>
<evidence type="ECO:0000313" key="4">
    <source>
        <dbReference type="Proteomes" id="UP000790347"/>
    </source>
</evidence>
<feature type="compositionally biased region" description="Polar residues" evidence="1">
    <location>
        <begin position="392"/>
        <end position="403"/>
    </location>
</feature>
<feature type="region of interest" description="Disordered" evidence="1">
    <location>
        <begin position="384"/>
        <end position="411"/>
    </location>
</feature>
<dbReference type="InterPro" id="IPR036397">
    <property type="entry name" value="RNaseH_sf"/>
</dbReference>
<dbReference type="Gene3D" id="3.10.10.10">
    <property type="entry name" value="HIV Type 1 Reverse Transcriptase, subunit A, domain 1"/>
    <property type="match status" value="1"/>
</dbReference>
<dbReference type="InterPro" id="IPR012337">
    <property type="entry name" value="RNaseH-like_sf"/>
</dbReference>
<dbReference type="Pfam" id="PF00078">
    <property type="entry name" value="RVT_1"/>
    <property type="match status" value="1"/>
</dbReference>
<dbReference type="InterPro" id="IPR001584">
    <property type="entry name" value="Integrase_cat-core"/>
</dbReference>